<proteinExistence type="predicted"/>
<reference evidence="1" key="1">
    <citation type="submission" date="2021-01" db="EMBL/GenBank/DDBJ databases">
        <authorList>
            <consortium name="Genoscope - CEA"/>
            <person name="William W."/>
        </authorList>
    </citation>
    <scope>NUCLEOTIDE SEQUENCE</scope>
</reference>
<sequence>MNVQKNFSENFNLELVFPKEVPQELCSFQYYCFENPNIRKIQIQINFTKNQQILYIVDGEIIRIEAIHDLSVKPQILTNLEQIRYLSWIGLYGENQKKVGKWSAYWNGILMVGVGGEYTEEGKKIGLWKEIMDNFQENAQVYQIGEYFNDKKRGLWRYIYNEIDIGGGYYDLQGFKHGLWIDLSDNFCKQQFIYKFFQFQGQLSNLKRSISEWQKGWKMGNQLYEVISWWWIFQSLRLEKWQMD</sequence>
<gene>
    <name evidence="1" type="ORF">PPRIM_AZ9-3.1.T0630253</name>
</gene>
<dbReference type="PANTHER" id="PTHR33706:SF1">
    <property type="entry name" value="TPR REPEAT PROTEIN"/>
    <property type="match status" value="1"/>
</dbReference>
<keyword evidence="2" id="KW-1185">Reference proteome</keyword>
<dbReference type="PANTHER" id="PTHR33706">
    <property type="entry name" value="MORN VARIANT REPEAT PROTEIN"/>
    <property type="match status" value="1"/>
</dbReference>
<accession>A0A8S1MJ10</accession>
<dbReference type="EMBL" id="CAJJDM010000064">
    <property type="protein sequence ID" value="CAD8080420.1"/>
    <property type="molecule type" value="Genomic_DNA"/>
</dbReference>
<evidence type="ECO:0000313" key="1">
    <source>
        <dbReference type="EMBL" id="CAD8080420.1"/>
    </source>
</evidence>
<evidence type="ECO:0000313" key="2">
    <source>
        <dbReference type="Proteomes" id="UP000688137"/>
    </source>
</evidence>
<comment type="caution">
    <text evidence="1">The sequence shown here is derived from an EMBL/GenBank/DDBJ whole genome shotgun (WGS) entry which is preliminary data.</text>
</comment>
<dbReference type="OMA" id="RSISEWQ"/>
<dbReference type="AlphaFoldDB" id="A0A8S1MJ10"/>
<dbReference type="Proteomes" id="UP000688137">
    <property type="component" value="Unassembled WGS sequence"/>
</dbReference>
<organism evidence="1 2">
    <name type="scientific">Paramecium primaurelia</name>
    <dbReference type="NCBI Taxonomy" id="5886"/>
    <lineage>
        <taxon>Eukaryota</taxon>
        <taxon>Sar</taxon>
        <taxon>Alveolata</taxon>
        <taxon>Ciliophora</taxon>
        <taxon>Intramacronucleata</taxon>
        <taxon>Oligohymenophorea</taxon>
        <taxon>Peniculida</taxon>
        <taxon>Parameciidae</taxon>
        <taxon>Paramecium</taxon>
    </lineage>
</organism>
<protein>
    <submittedName>
        <fullName evidence="1">Uncharacterized protein</fullName>
    </submittedName>
</protein>
<name>A0A8S1MJ10_PARPR</name>